<accession>A0A917GHG7</accession>
<dbReference type="AlphaFoldDB" id="A0A917GHG7"/>
<evidence type="ECO:0000313" key="2">
    <source>
        <dbReference type="Proteomes" id="UP000625976"/>
    </source>
</evidence>
<name>A0A917GHG7_9FLAO</name>
<proteinExistence type="predicted"/>
<organism evidence="1 2">
    <name type="scientific">Bizionia arctica</name>
    <dbReference type="NCBI Taxonomy" id="1495645"/>
    <lineage>
        <taxon>Bacteria</taxon>
        <taxon>Pseudomonadati</taxon>
        <taxon>Bacteroidota</taxon>
        <taxon>Flavobacteriia</taxon>
        <taxon>Flavobacteriales</taxon>
        <taxon>Flavobacteriaceae</taxon>
        <taxon>Bizionia</taxon>
    </lineage>
</organism>
<keyword evidence="2" id="KW-1185">Reference proteome</keyword>
<reference evidence="1" key="2">
    <citation type="submission" date="2020-09" db="EMBL/GenBank/DDBJ databases">
        <authorList>
            <person name="Sun Q."/>
            <person name="Zhou Y."/>
        </authorList>
    </citation>
    <scope>NUCLEOTIDE SEQUENCE</scope>
    <source>
        <strain evidence="1">CGMCC 1.12751</strain>
    </source>
</reference>
<gene>
    <name evidence="1" type="ORF">GCM10010976_16670</name>
</gene>
<reference evidence="1" key="1">
    <citation type="journal article" date="2014" name="Int. J. Syst. Evol. Microbiol.">
        <title>Complete genome sequence of Corynebacterium casei LMG S-19264T (=DSM 44701T), isolated from a smear-ripened cheese.</title>
        <authorList>
            <consortium name="US DOE Joint Genome Institute (JGI-PGF)"/>
            <person name="Walter F."/>
            <person name="Albersmeier A."/>
            <person name="Kalinowski J."/>
            <person name="Ruckert C."/>
        </authorList>
    </citation>
    <scope>NUCLEOTIDE SEQUENCE</scope>
    <source>
        <strain evidence="1">CGMCC 1.12751</strain>
    </source>
</reference>
<dbReference type="Proteomes" id="UP000625976">
    <property type="component" value="Unassembled WGS sequence"/>
</dbReference>
<comment type="caution">
    <text evidence="1">The sequence shown here is derived from an EMBL/GenBank/DDBJ whole genome shotgun (WGS) entry which is preliminary data.</text>
</comment>
<sequence length="226" mass="27220">MVFSQGDTSLKRSYAAYDSIVGYDHTLLYNGLRYIDEYRTTKTNHRYFEFYDFTKGNVVYDGQAFNNLDLKYDLFNDVLIVKLKNDRSYFNLQLNNSKLSSFSINNNLFINFHQEYNIADFNFEGILKEIYNGQNLQLYSKYIKRKRDKLSREKVEYIFYREDTYLILLNKTFYKINSKNNLKKIFPNQTKIINDFYSNNKVLLEYDPETFIKNIIKELDKIETLN</sequence>
<dbReference type="EMBL" id="BMFQ01000002">
    <property type="protein sequence ID" value="GGG45773.1"/>
    <property type="molecule type" value="Genomic_DNA"/>
</dbReference>
<evidence type="ECO:0000313" key="1">
    <source>
        <dbReference type="EMBL" id="GGG45773.1"/>
    </source>
</evidence>
<protein>
    <submittedName>
        <fullName evidence="1">Uncharacterized protein</fullName>
    </submittedName>
</protein>